<dbReference type="PRINTS" id="PR00368">
    <property type="entry name" value="FADPNR"/>
</dbReference>
<keyword evidence="8 9" id="KW-0676">Redox-active center</keyword>
<keyword evidence="13" id="KW-1185">Reference proteome</keyword>
<evidence type="ECO:0000256" key="2">
    <source>
        <dbReference type="ARBA" id="ARBA00007532"/>
    </source>
</evidence>
<evidence type="ECO:0000256" key="1">
    <source>
        <dbReference type="ARBA" id="ARBA00001974"/>
    </source>
</evidence>
<keyword evidence="7" id="KW-1015">Disulfide bond</keyword>
<dbReference type="Gene3D" id="3.30.390.30">
    <property type="match status" value="1"/>
</dbReference>
<proteinExistence type="inferred from homology"/>
<evidence type="ECO:0000313" key="12">
    <source>
        <dbReference type="EMBL" id="MBM7619318.1"/>
    </source>
</evidence>
<dbReference type="PANTHER" id="PTHR22912">
    <property type="entry name" value="DISULFIDE OXIDOREDUCTASE"/>
    <property type="match status" value="1"/>
</dbReference>
<accession>A0ABS2NY24</accession>
<reference evidence="12 13" key="1">
    <citation type="submission" date="2021-01" db="EMBL/GenBank/DDBJ databases">
        <title>Genomic Encyclopedia of Type Strains, Phase IV (KMG-IV): sequencing the most valuable type-strain genomes for metagenomic binning, comparative biology and taxonomic classification.</title>
        <authorList>
            <person name="Goeker M."/>
        </authorList>
    </citation>
    <scope>NUCLEOTIDE SEQUENCE [LARGE SCALE GENOMIC DNA]</scope>
    <source>
        <strain evidence="12 13">DSM 25879</strain>
    </source>
</reference>
<dbReference type="GO" id="GO:0004148">
    <property type="term" value="F:dihydrolipoyl dehydrogenase (NADH) activity"/>
    <property type="evidence" value="ECO:0007669"/>
    <property type="project" value="UniProtKB-EC"/>
</dbReference>
<comment type="caution">
    <text evidence="12">The sequence shown here is derived from an EMBL/GenBank/DDBJ whole genome shotgun (WGS) entry which is preliminary data.</text>
</comment>
<dbReference type="Pfam" id="PF02852">
    <property type="entry name" value="Pyr_redox_dim"/>
    <property type="match status" value="1"/>
</dbReference>
<feature type="domain" description="FAD/NAD(P)-binding" evidence="11">
    <location>
        <begin position="11"/>
        <end position="328"/>
    </location>
</feature>
<keyword evidence="6" id="KW-0520">NAD</keyword>
<feature type="domain" description="Pyridine nucleotide-disulphide oxidoreductase dimerisation" evidence="10">
    <location>
        <begin position="347"/>
        <end position="454"/>
    </location>
</feature>
<comment type="similarity">
    <text evidence="2 9">Belongs to the class-I pyridine nucleotide-disulfide oxidoreductase family.</text>
</comment>
<dbReference type="PRINTS" id="PR00411">
    <property type="entry name" value="PNDRDTASEI"/>
</dbReference>
<dbReference type="EMBL" id="JAFBED010000002">
    <property type="protein sequence ID" value="MBM7619318.1"/>
    <property type="molecule type" value="Genomic_DNA"/>
</dbReference>
<sequence>MVVGELTQERDLVIIGAGPGGYHAAIRAAQLGLGVTLIEKGEMGGLCLNEGCIPSKVHTAAAQNLHRLNGMKSMGIQTNDPTFDMRTLQEYKNVTIQQLKQGIEALCKANKIEVLKGEAMFLSQDKIGVENGHQYDTYSFKHAIIAAGREKKPIINLEGNYLTITTLWKLDDIPPSLILYGNDDFTVEAAMCFSKMGSDVTMIFPLGQNDFTFDDAINKELTRQCKKQKLKLIKDVKVNNIHYSDNSWEVEVQNPDGKLQTLKGSHLYVESKPEGIKEGLGMDRAGIELDDNGAVVVNHACQTSVGHIYAIGDITEGPALAVKAIKQAKVAAENIAGFQSEVDLTFVPRVLQTIPPIASVGFSEKQAIDAGYEITVGESAFRTNGYASIMGQKDGMIKTISEAGTDLILGVHMIGEGAIELISSGIVALEMVGRQEDLLFPLYPHPSLNENFLESLEDLSNKAIHKPPATKKHKVNV</sequence>
<evidence type="ECO:0000313" key="13">
    <source>
        <dbReference type="Proteomes" id="UP000737402"/>
    </source>
</evidence>
<dbReference type="PROSITE" id="PS00076">
    <property type="entry name" value="PYRIDINE_REDOX_1"/>
    <property type="match status" value="1"/>
</dbReference>
<dbReference type="InterPro" id="IPR016156">
    <property type="entry name" value="FAD/NAD-linked_Rdtase_dimer_sf"/>
</dbReference>
<evidence type="ECO:0000256" key="7">
    <source>
        <dbReference type="ARBA" id="ARBA00023157"/>
    </source>
</evidence>
<dbReference type="InterPro" id="IPR012999">
    <property type="entry name" value="Pyr_OxRdtase_I_AS"/>
</dbReference>
<evidence type="ECO:0000256" key="4">
    <source>
        <dbReference type="ARBA" id="ARBA00022827"/>
    </source>
</evidence>
<comment type="cofactor">
    <cofactor evidence="1">
        <name>FAD</name>
        <dbReference type="ChEBI" id="CHEBI:57692"/>
    </cofactor>
</comment>
<dbReference type="InterPro" id="IPR023753">
    <property type="entry name" value="FAD/NAD-binding_dom"/>
</dbReference>
<gene>
    <name evidence="12" type="ORF">JOC95_001167</name>
</gene>
<dbReference type="Gene3D" id="3.50.50.60">
    <property type="entry name" value="FAD/NAD(P)-binding domain"/>
    <property type="match status" value="2"/>
</dbReference>
<evidence type="ECO:0000256" key="8">
    <source>
        <dbReference type="ARBA" id="ARBA00023284"/>
    </source>
</evidence>
<evidence type="ECO:0000256" key="3">
    <source>
        <dbReference type="ARBA" id="ARBA00022630"/>
    </source>
</evidence>
<dbReference type="InterPro" id="IPR004099">
    <property type="entry name" value="Pyr_nucl-diS_OxRdtase_dimer"/>
</dbReference>
<dbReference type="EC" id="1.8.1.4" evidence="12"/>
<keyword evidence="4 9" id="KW-0274">FAD</keyword>
<name>A0ABS2NY24_9BACI</name>
<dbReference type="SUPFAM" id="SSF55424">
    <property type="entry name" value="FAD/NAD-linked reductases, dimerisation (C-terminal) domain"/>
    <property type="match status" value="1"/>
</dbReference>
<protein>
    <submittedName>
        <fullName evidence="12">Dihydrolipoamide dehydrogenase</fullName>
        <ecNumber evidence="12">1.8.1.4</ecNumber>
    </submittedName>
</protein>
<evidence type="ECO:0000256" key="6">
    <source>
        <dbReference type="ARBA" id="ARBA00023027"/>
    </source>
</evidence>
<evidence type="ECO:0000256" key="5">
    <source>
        <dbReference type="ARBA" id="ARBA00023002"/>
    </source>
</evidence>
<dbReference type="Pfam" id="PF07992">
    <property type="entry name" value="Pyr_redox_2"/>
    <property type="match status" value="1"/>
</dbReference>
<evidence type="ECO:0000256" key="9">
    <source>
        <dbReference type="RuleBase" id="RU003691"/>
    </source>
</evidence>
<dbReference type="SUPFAM" id="SSF51905">
    <property type="entry name" value="FAD/NAD(P)-binding domain"/>
    <property type="match status" value="1"/>
</dbReference>
<dbReference type="RefSeq" id="WP_204414304.1">
    <property type="nucleotide sequence ID" value="NZ_JAFBED010000002.1"/>
</dbReference>
<dbReference type="Proteomes" id="UP000737402">
    <property type="component" value="Unassembled WGS sequence"/>
</dbReference>
<dbReference type="InterPro" id="IPR036188">
    <property type="entry name" value="FAD/NAD-bd_sf"/>
</dbReference>
<evidence type="ECO:0000259" key="10">
    <source>
        <dbReference type="Pfam" id="PF02852"/>
    </source>
</evidence>
<dbReference type="InterPro" id="IPR050151">
    <property type="entry name" value="Class-I_Pyr_Nuc-Dis_Oxidored"/>
</dbReference>
<evidence type="ECO:0000259" key="11">
    <source>
        <dbReference type="Pfam" id="PF07992"/>
    </source>
</evidence>
<dbReference type="InterPro" id="IPR001100">
    <property type="entry name" value="Pyr_nuc-diS_OxRdtase"/>
</dbReference>
<organism evidence="12 13">
    <name type="scientific">Sutcliffiella tianshenii</name>
    <dbReference type="NCBI Taxonomy" id="1463404"/>
    <lineage>
        <taxon>Bacteria</taxon>
        <taxon>Bacillati</taxon>
        <taxon>Bacillota</taxon>
        <taxon>Bacilli</taxon>
        <taxon>Bacillales</taxon>
        <taxon>Bacillaceae</taxon>
        <taxon>Sutcliffiella</taxon>
    </lineage>
</organism>
<keyword evidence="3 9" id="KW-0285">Flavoprotein</keyword>
<dbReference type="PIRSF" id="PIRSF000350">
    <property type="entry name" value="Mercury_reductase_MerA"/>
    <property type="match status" value="1"/>
</dbReference>
<keyword evidence="5 9" id="KW-0560">Oxidoreductase</keyword>
<dbReference type="PANTHER" id="PTHR22912:SF151">
    <property type="entry name" value="DIHYDROLIPOYL DEHYDROGENASE, MITOCHONDRIAL"/>
    <property type="match status" value="1"/>
</dbReference>